<dbReference type="Proteomes" id="UP000016637">
    <property type="component" value="Unassembled WGS sequence"/>
</dbReference>
<dbReference type="GO" id="GO:0015820">
    <property type="term" value="P:L-leucine transport"/>
    <property type="evidence" value="ECO:0007669"/>
    <property type="project" value="TreeGrafter"/>
</dbReference>
<keyword evidence="5 9" id="KW-0812">Transmembrane</keyword>
<evidence type="ECO:0000256" key="7">
    <source>
        <dbReference type="ARBA" id="ARBA00022989"/>
    </source>
</evidence>
<dbReference type="GO" id="GO:0005304">
    <property type="term" value="F:L-valine transmembrane transporter activity"/>
    <property type="evidence" value="ECO:0007669"/>
    <property type="project" value="TreeGrafter"/>
</dbReference>
<dbReference type="PATRIC" id="fig|1321820.3.peg.21"/>
<keyword evidence="11" id="KW-1185">Reference proteome</keyword>
<feature type="transmembrane region" description="Helical" evidence="9">
    <location>
        <begin position="135"/>
        <end position="156"/>
    </location>
</feature>
<feature type="transmembrane region" description="Helical" evidence="9">
    <location>
        <begin position="219"/>
        <end position="237"/>
    </location>
</feature>
<keyword evidence="4" id="KW-1003">Cell membrane</keyword>
<feature type="transmembrane region" description="Helical" evidence="9">
    <location>
        <begin position="168"/>
        <end position="186"/>
    </location>
</feature>
<keyword evidence="3 9" id="KW-0813">Transport</keyword>
<dbReference type="GO" id="GO:0015188">
    <property type="term" value="F:L-isoleucine transmembrane transporter activity"/>
    <property type="evidence" value="ECO:0007669"/>
    <property type="project" value="TreeGrafter"/>
</dbReference>
<comment type="subcellular location">
    <subcellularLocation>
        <location evidence="1 9">Cell membrane</location>
        <topology evidence="1 9">Multi-pass membrane protein</topology>
    </subcellularLocation>
</comment>
<organism evidence="10 11">
    <name type="scientific">Gemella bergeri ATCC 700627</name>
    <dbReference type="NCBI Taxonomy" id="1321820"/>
    <lineage>
        <taxon>Bacteria</taxon>
        <taxon>Bacillati</taxon>
        <taxon>Bacillota</taxon>
        <taxon>Bacilli</taxon>
        <taxon>Bacillales</taxon>
        <taxon>Gemellaceae</taxon>
        <taxon>Gemella</taxon>
    </lineage>
</organism>
<accession>U2S4R6</accession>
<dbReference type="GO" id="GO:0015818">
    <property type="term" value="P:isoleucine transport"/>
    <property type="evidence" value="ECO:0007669"/>
    <property type="project" value="TreeGrafter"/>
</dbReference>
<dbReference type="PANTHER" id="PTHR30588:SF0">
    <property type="entry name" value="BRANCHED-CHAIN AMINO ACID PERMEASE BRNQ"/>
    <property type="match status" value="1"/>
</dbReference>
<evidence type="ECO:0000256" key="3">
    <source>
        <dbReference type="ARBA" id="ARBA00022448"/>
    </source>
</evidence>
<feature type="transmembrane region" description="Helical" evidence="9">
    <location>
        <begin position="433"/>
        <end position="452"/>
    </location>
</feature>
<comment type="function">
    <text evidence="9">Component of the transport system for branched-chain amino acids.</text>
</comment>
<keyword evidence="7 9" id="KW-1133">Transmembrane helix</keyword>
<sequence length="457" mass="49090">MYIYKVLKKDYGGNGMLKFLKRNPYISIGLMLFALFFGAGNLIFPAFLGQNSGEHLPIAMIGFIIMGVGLPLLGVLVMGYSGAQDLLELSSRAGKTFGILFTTLLYLTIGPFFAIPRTGTTTFELGLSSFIPANYTIYVQAIFLALFMGATLWLAINPNKLVDRIGTMITPVLLLSMIILIIASLVKPMGSYQAPTQTYATNGLAFTSGLMEGYNTMDALASLVFGIIVINAVKLYGAKTKEEVAKNTLKSALIAALLLALVYIFISNIGATSVTVLGLQKTGAGVLTGATTYYFGNVGKVLLFIIVLLACLTTSVGLVTACSTYFNKLYPKIDYKVYAIILTVFSFAIGNYGLAAIIKGAVPVLVLLYPLTMVLIALGFLNNLFGGKKIVYASTALLTGLFSLYTTVTSTIGTSVPVIDNFLVKFLPIQGDFAWINFAILGFILGILLNLIKKESK</sequence>
<feature type="transmembrane region" description="Helical" evidence="9">
    <location>
        <begin position="391"/>
        <end position="413"/>
    </location>
</feature>
<evidence type="ECO:0000256" key="9">
    <source>
        <dbReference type="RuleBase" id="RU362122"/>
    </source>
</evidence>
<feature type="transmembrane region" description="Helical" evidence="9">
    <location>
        <begin position="97"/>
        <end position="115"/>
    </location>
</feature>
<name>U2S4R6_9BACL</name>
<feature type="transmembrane region" description="Helical" evidence="9">
    <location>
        <begin position="364"/>
        <end position="384"/>
    </location>
</feature>
<protein>
    <recommendedName>
        <fullName evidence="9">Branched-chain amino acid transport system carrier protein</fullName>
    </recommendedName>
</protein>
<feature type="transmembrane region" description="Helical" evidence="9">
    <location>
        <begin position="25"/>
        <end position="44"/>
    </location>
</feature>
<dbReference type="GO" id="GO:0005886">
    <property type="term" value="C:plasma membrane"/>
    <property type="evidence" value="ECO:0007669"/>
    <property type="project" value="UniProtKB-SubCell"/>
</dbReference>
<feature type="transmembrane region" description="Helical" evidence="9">
    <location>
        <begin position="338"/>
        <end position="358"/>
    </location>
</feature>
<feature type="transmembrane region" description="Helical" evidence="9">
    <location>
        <begin position="56"/>
        <end position="77"/>
    </location>
</feature>
<comment type="similarity">
    <text evidence="2 9">Belongs to the branched chain amino acid transporter family.</text>
</comment>
<reference evidence="10 11" key="1">
    <citation type="submission" date="2013-08" db="EMBL/GenBank/DDBJ databases">
        <authorList>
            <person name="Weinstock G."/>
            <person name="Sodergren E."/>
            <person name="Wylie T."/>
            <person name="Fulton L."/>
            <person name="Fulton R."/>
            <person name="Fronick C."/>
            <person name="O'Laughlin M."/>
            <person name="Godfrey J."/>
            <person name="Miner T."/>
            <person name="Herter B."/>
            <person name="Appelbaum E."/>
            <person name="Cordes M."/>
            <person name="Lek S."/>
            <person name="Wollam A."/>
            <person name="Pepin K.H."/>
            <person name="Palsikar V.B."/>
            <person name="Mitreva M."/>
            <person name="Wilson R.K."/>
        </authorList>
    </citation>
    <scope>NUCLEOTIDE SEQUENCE [LARGE SCALE GENOMIC DNA]</scope>
    <source>
        <strain evidence="10 11">ATCC 700627</strain>
    </source>
</reference>
<feature type="transmembrane region" description="Helical" evidence="9">
    <location>
        <begin position="249"/>
        <end position="271"/>
    </location>
</feature>
<evidence type="ECO:0000256" key="2">
    <source>
        <dbReference type="ARBA" id="ARBA00008540"/>
    </source>
</evidence>
<dbReference type="AlphaFoldDB" id="U2S4R6"/>
<evidence type="ECO:0000313" key="11">
    <source>
        <dbReference type="Proteomes" id="UP000016637"/>
    </source>
</evidence>
<keyword evidence="8 9" id="KW-0472">Membrane</keyword>
<dbReference type="Pfam" id="PF05525">
    <property type="entry name" value="Branch_AA_trans"/>
    <property type="match status" value="1"/>
</dbReference>
<dbReference type="eggNOG" id="COG1114">
    <property type="taxonomic scope" value="Bacteria"/>
</dbReference>
<evidence type="ECO:0000256" key="8">
    <source>
        <dbReference type="ARBA" id="ARBA00023136"/>
    </source>
</evidence>
<dbReference type="HOGENOM" id="CLU_036807_0_1_9"/>
<evidence type="ECO:0000256" key="1">
    <source>
        <dbReference type="ARBA" id="ARBA00004651"/>
    </source>
</evidence>
<gene>
    <name evidence="10" type="ORF">HMPREF1983_00022</name>
</gene>
<dbReference type="InterPro" id="IPR004685">
    <property type="entry name" value="Brnchd-chn_aa_trnsp_Livcs"/>
</dbReference>
<comment type="caution">
    <text evidence="10">The sequence shown here is derived from an EMBL/GenBank/DDBJ whole genome shotgun (WGS) entry which is preliminary data.</text>
</comment>
<proteinExistence type="inferred from homology"/>
<dbReference type="EMBL" id="AWVP01000002">
    <property type="protein sequence ID" value="ERK60698.1"/>
    <property type="molecule type" value="Genomic_DNA"/>
</dbReference>
<evidence type="ECO:0000256" key="5">
    <source>
        <dbReference type="ARBA" id="ARBA00022692"/>
    </source>
</evidence>
<keyword evidence="6 9" id="KW-0029">Amino-acid transport</keyword>
<evidence type="ECO:0000313" key="10">
    <source>
        <dbReference type="EMBL" id="ERK60698.1"/>
    </source>
</evidence>
<evidence type="ECO:0000256" key="6">
    <source>
        <dbReference type="ARBA" id="ARBA00022970"/>
    </source>
</evidence>
<dbReference type="NCBIfam" id="TIGR00796">
    <property type="entry name" value="livcs"/>
    <property type="match status" value="1"/>
</dbReference>
<feature type="transmembrane region" description="Helical" evidence="9">
    <location>
        <begin position="301"/>
        <end position="326"/>
    </location>
</feature>
<evidence type="ECO:0000256" key="4">
    <source>
        <dbReference type="ARBA" id="ARBA00022475"/>
    </source>
</evidence>
<dbReference type="PANTHER" id="PTHR30588">
    <property type="entry name" value="BRANCHED-CHAIN AMINO ACID TRANSPORT SYSTEM 2 CARRIER PROTEIN"/>
    <property type="match status" value="1"/>
</dbReference>
<dbReference type="GO" id="GO:0015190">
    <property type="term" value="F:L-leucine transmembrane transporter activity"/>
    <property type="evidence" value="ECO:0007669"/>
    <property type="project" value="TreeGrafter"/>
</dbReference>